<organism evidence="3 4">
    <name type="scientific">Haloarcula onubensis</name>
    <dbReference type="NCBI Taxonomy" id="2950539"/>
    <lineage>
        <taxon>Archaea</taxon>
        <taxon>Methanobacteriati</taxon>
        <taxon>Methanobacteriota</taxon>
        <taxon>Stenosarchaea group</taxon>
        <taxon>Halobacteria</taxon>
        <taxon>Halobacteriales</taxon>
        <taxon>Haloarculaceae</taxon>
        <taxon>Haloarcula</taxon>
    </lineage>
</organism>
<feature type="coiled-coil region" evidence="1">
    <location>
        <begin position="40"/>
        <end position="67"/>
    </location>
</feature>
<dbReference type="InterPro" id="IPR011335">
    <property type="entry name" value="Restrct_endonuc-II-like"/>
</dbReference>
<keyword evidence="3" id="KW-0255">Endonuclease</keyword>
<dbReference type="InterPro" id="IPR011856">
    <property type="entry name" value="tRNA_endonuc-like_dom_sf"/>
</dbReference>
<dbReference type="PANTHER" id="PTHR30015">
    <property type="entry name" value="MRR RESTRICTION SYSTEM PROTEIN"/>
    <property type="match status" value="1"/>
</dbReference>
<dbReference type="InterPro" id="IPR007560">
    <property type="entry name" value="Restrct_endonuc_IV_Mrr"/>
</dbReference>
<sequence>MAEGDRLRSRNEYAAAIECYEEAADVIDQRLTESGGKTLQTEVELNLQKARRQKRVVEQRIAKLDSAVQQLDYELLARHGFELPYRRAVIASETVEEPPEVVYTPPSNLEVIDAMTAYYDELGSFEEQLASVATEGGQPTAVTEPLGEMLTARHPNVQGDPDGEQAVVGAAKTVLEGYSILLQKDDHNGVSELTTRLEKLRNDRGADAVDMAAQEVVRRLHDVRSWIGERARRVDLQSQASDVRNKWPGTAGTHLNLDVDVVARLTGTDAGEPSLSQFNSGLEVAERLVTLASEVETVREDYRTPLVDELPAVFGEYLHTGGINGARIDRLEEILNAVEAALDAHRQHPSHPFDRVVDYMYAELNAERFDEDTAALLQLIENAVAVLEFLNRVDAAHPSVQPAEWKESVDTGLKTVSPELVEPVAALVDRMSETYWERHHLYQFEWEEFERLVALVFESNGYETRATQATRDGGVDIWAQQRGDRVAIEVKQFDTGNLVGRPVLQKLASHIATGDADQVIVVTSSDFTDTARQYAKDFNQKMRLIDGTQLAQMLTESDQPPPLTG</sequence>
<evidence type="ECO:0000313" key="4">
    <source>
        <dbReference type="Proteomes" id="UP001268864"/>
    </source>
</evidence>
<dbReference type="SUPFAM" id="SSF52980">
    <property type="entry name" value="Restriction endonuclease-like"/>
    <property type="match status" value="1"/>
</dbReference>
<evidence type="ECO:0000256" key="1">
    <source>
        <dbReference type="SAM" id="Coils"/>
    </source>
</evidence>
<comment type="caution">
    <text evidence="3">The sequence shown here is derived from an EMBL/GenBank/DDBJ whole genome shotgun (WGS) entry which is preliminary data.</text>
</comment>
<dbReference type="EMBL" id="JAMQOS010000007">
    <property type="protein sequence ID" value="MDS0284021.1"/>
    <property type="molecule type" value="Genomic_DNA"/>
</dbReference>
<dbReference type="Proteomes" id="UP001268864">
    <property type="component" value="Unassembled WGS sequence"/>
</dbReference>
<dbReference type="Gene3D" id="3.40.1350.10">
    <property type="match status" value="1"/>
</dbReference>
<dbReference type="PANTHER" id="PTHR30015:SF7">
    <property type="entry name" value="TYPE IV METHYL-DIRECTED RESTRICTION ENZYME ECOKMRR"/>
    <property type="match status" value="1"/>
</dbReference>
<dbReference type="InterPro" id="IPR052906">
    <property type="entry name" value="Type_IV_Methyl-Rstrct_Enzyme"/>
</dbReference>
<keyword evidence="3" id="KW-0378">Hydrolase</keyword>
<name>A0ABU2FUV2_9EURY</name>
<keyword evidence="4" id="KW-1185">Reference proteome</keyword>
<evidence type="ECO:0000259" key="2">
    <source>
        <dbReference type="Pfam" id="PF04471"/>
    </source>
</evidence>
<gene>
    <name evidence="3" type="ORF">NDI86_18050</name>
</gene>
<keyword evidence="1" id="KW-0175">Coiled coil</keyword>
<dbReference type="Gene3D" id="1.20.58.80">
    <property type="entry name" value="Phosphotransferase system, lactose/cellobiose-type IIA subunit"/>
    <property type="match status" value="1"/>
</dbReference>
<evidence type="ECO:0000313" key="3">
    <source>
        <dbReference type="EMBL" id="MDS0284021.1"/>
    </source>
</evidence>
<dbReference type="Pfam" id="PF04471">
    <property type="entry name" value="Mrr_cat"/>
    <property type="match status" value="1"/>
</dbReference>
<protein>
    <submittedName>
        <fullName evidence="3">Restriction endonuclease</fullName>
    </submittedName>
</protein>
<reference evidence="3 4" key="1">
    <citation type="submission" date="2022-06" db="EMBL/GenBank/DDBJ databases">
        <title>Halomicroarcula sp. a new haloarchaeum isolate from saline soil.</title>
        <authorList>
            <person name="Strakova D."/>
            <person name="Galisteo C."/>
            <person name="Sanchez-Porro C."/>
            <person name="Ventosa A."/>
        </authorList>
    </citation>
    <scope>NUCLEOTIDE SEQUENCE [LARGE SCALE GENOMIC DNA]</scope>
    <source>
        <strain evidence="3 4">S3CR25-11</strain>
    </source>
</reference>
<accession>A0ABU2FUV2</accession>
<proteinExistence type="predicted"/>
<keyword evidence="3" id="KW-0540">Nuclease</keyword>
<dbReference type="GO" id="GO:0004519">
    <property type="term" value="F:endonuclease activity"/>
    <property type="evidence" value="ECO:0007669"/>
    <property type="project" value="UniProtKB-KW"/>
</dbReference>
<dbReference type="RefSeq" id="WP_310901769.1">
    <property type="nucleotide sequence ID" value="NZ_JAMQOS010000007.1"/>
</dbReference>
<feature type="domain" description="Restriction endonuclease type IV Mrr" evidence="2">
    <location>
        <begin position="442"/>
        <end position="554"/>
    </location>
</feature>